<dbReference type="PRINTS" id="PR00313">
    <property type="entry name" value="CABNDNGRPT"/>
</dbReference>
<evidence type="ECO:0000256" key="4">
    <source>
        <dbReference type="ARBA" id="ARBA00022737"/>
    </source>
</evidence>
<dbReference type="RefSeq" id="WP_335424478.1">
    <property type="nucleotide sequence ID" value="NZ_JBALHR010000010.1"/>
</dbReference>
<evidence type="ECO:0000259" key="5">
    <source>
        <dbReference type="Pfam" id="PF08548"/>
    </source>
</evidence>
<evidence type="ECO:0000313" key="6">
    <source>
        <dbReference type="EMBL" id="MEH7829446.1"/>
    </source>
</evidence>
<protein>
    <submittedName>
        <fullName evidence="6">M10 family metallopeptidase C-terminal domain-containing protein</fullName>
    </submittedName>
</protein>
<reference evidence="6" key="1">
    <citation type="submission" date="2024-02" db="EMBL/GenBank/DDBJ databases">
        <title>Genome sequences of strain Gemmobacter sp. JM10B15.</title>
        <authorList>
            <person name="Zhang M."/>
        </authorList>
    </citation>
    <scope>NUCLEOTIDE SEQUENCE</scope>
    <source>
        <strain evidence="6">JM10B15</strain>
    </source>
</reference>
<dbReference type="SUPFAM" id="SSF51120">
    <property type="entry name" value="beta-Roll"/>
    <property type="match status" value="1"/>
</dbReference>
<dbReference type="Pfam" id="PF00353">
    <property type="entry name" value="HemolysinCabind"/>
    <property type="match status" value="1"/>
</dbReference>
<gene>
    <name evidence="6" type="ORF">V6590_14920</name>
</gene>
<dbReference type="PROSITE" id="PS00330">
    <property type="entry name" value="HEMOLYSIN_CALCIUM"/>
    <property type="match status" value="3"/>
</dbReference>
<keyword evidence="3" id="KW-0964">Secreted</keyword>
<dbReference type="InterPro" id="IPR050557">
    <property type="entry name" value="RTX_toxin/Mannuronan_C5-epim"/>
</dbReference>
<dbReference type="Proteomes" id="UP001431963">
    <property type="component" value="Unassembled WGS sequence"/>
</dbReference>
<comment type="subcellular location">
    <subcellularLocation>
        <location evidence="2">Secreted</location>
    </subcellularLocation>
</comment>
<keyword evidence="7" id="KW-1185">Reference proteome</keyword>
<evidence type="ECO:0000256" key="3">
    <source>
        <dbReference type="ARBA" id="ARBA00022525"/>
    </source>
</evidence>
<comment type="caution">
    <text evidence="6">The sequence shown here is derived from an EMBL/GenBank/DDBJ whole genome shotgun (WGS) entry which is preliminary data.</text>
</comment>
<proteinExistence type="predicted"/>
<evidence type="ECO:0000256" key="2">
    <source>
        <dbReference type="ARBA" id="ARBA00004613"/>
    </source>
</evidence>
<name>A0ABU8BXP1_9RHOB</name>
<dbReference type="PANTHER" id="PTHR38340:SF1">
    <property type="entry name" value="S-LAYER PROTEIN"/>
    <property type="match status" value="1"/>
</dbReference>
<evidence type="ECO:0000313" key="7">
    <source>
        <dbReference type="Proteomes" id="UP001431963"/>
    </source>
</evidence>
<dbReference type="EMBL" id="JBALHR010000010">
    <property type="protein sequence ID" value="MEH7829446.1"/>
    <property type="molecule type" value="Genomic_DNA"/>
</dbReference>
<organism evidence="6 7">
    <name type="scientific">Gemmobacter denitrificans</name>
    <dbReference type="NCBI Taxonomy" id="3123040"/>
    <lineage>
        <taxon>Bacteria</taxon>
        <taxon>Pseudomonadati</taxon>
        <taxon>Pseudomonadota</taxon>
        <taxon>Alphaproteobacteria</taxon>
        <taxon>Rhodobacterales</taxon>
        <taxon>Paracoccaceae</taxon>
        <taxon>Gemmobacter</taxon>
    </lineage>
</organism>
<accession>A0ABU8BXP1</accession>
<evidence type="ECO:0000256" key="1">
    <source>
        <dbReference type="ARBA" id="ARBA00001913"/>
    </source>
</evidence>
<dbReference type="InterPro" id="IPR001343">
    <property type="entry name" value="Hemolysn_Ca-bd"/>
</dbReference>
<comment type="cofactor">
    <cofactor evidence="1">
        <name>Ca(2+)</name>
        <dbReference type="ChEBI" id="CHEBI:29108"/>
    </cofactor>
</comment>
<dbReference type="InterPro" id="IPR011049">
    <property type="entry name" value="Serralysin-like_metalloprot_C"/>
</dbReference>
<dbReference type="Gene3D" id="2.150.10.10">
    <property type="entry name" value="Serralysin-like metalloprotease, C-terminal"/>
    <property type="match status" value="1"/>
</dbReference>
<keyword evidence="4" id="KW-0677">Repeat</keyword>
<feature type="domain" description="Peptidase M10 serralysin C-terminal" evidence="5">
    <location>
        <begin position="210"/>
        <end position="265"/>
    </location>
</feature>
<dbReference type="Pfam" id="PF08548">
    <property type="entry name" value="Peptidase_M10_C"/>
    <property type="match status" value="1"/>
</dbReference>
<dbReference type="InterPro" id="IPR018511">
    <property type="entry name" value="Hemolysin-typ_Ca-bd_CS"/>
</dbReference>
<dbReference type="PANTHER" id="PTHR38340">
    <property type="entry name" value="S-LAYER PROTEIN"/>
    <property type="match status" value="1"/>
</dbReference>
<dbReference type="InterPro" id="IPR013858">
    <property type="entry name" value="Peptidase_M10B_C"/>
</dbReference>
<sequence>MIRLHLVANRVFGPYGHLQIVRSSANGQTEVEVQSPATPDGTAWDYGQFGQPHVLPDGPVGRIALPLHDGQTAEQLWRLIGQVHASLQDRAPGMDYLLLSQNSNSFIRTVLEVVGIDLDPTTAFDDAAPSLFPGWQTDVRLGAMVDGRNVAGIALDLAGTRGNDVIRGGRVADCLGGAQGDDDLSGGRGADHLSGGTGDDLLRGGAGADTLIGGAGSDTLTGGAGADVFVIRAPSDSLTGAGRDVMTGFTPGHDRIDLSALSLSLTDGPAADAVWLVTDGAGTVLRADLSGDGRADLAIDIRATGLGADDLIL</sequence>